<evidence type="ECO:0000256" key="6">
    <source>
        <dbReference type="SAM" id="Phobius"/>
    </source>
</evidence>
<comment type="caution">
    <text evidence="8">The sequence shown here is derived from an EMBL/GenBank/DDBJ whole genome shotgun (WGS) entry which is preliminary data.</text>
</comment>
<dbReference type="InterPro" id="IPR051784">
    <property type="entry name" value="Nod_factor_ABC_transporter"/>
</dbReference>
<evidence type="ECO:0000259" key="7">
    <source>
        <dbReference type="Pfam" id="PF01061"/>
    </source>
</evidence>
<dbReference type="Proteomes" id="UP000694300">
    <property type="component" value="Unassembled WGS sequence"/>
</dbReference>
<feature type="transmembrane region" description="Helical" evidence="6">
    <location>
        <begin position="51"/>
        <end position="74"/>
    </location>
</feature>
<evidence type="ECO:0000256" key="2">
    <source>
        <dbReference type="ARBA" id="ARBA00022692"/>
    </source>
</evidence>
<keyword evidence="9" id="KW-1185">Reference proteome</keyword>
<dbReference type="InterPro" id="IPR000412">
    <property type="entry name" value="ABC_2_transport"/>
</dbReference>
<feature type="transmembrane region" description="Helical" evidence="6">
    <location>
        <begin position="95"/>
        <end position="120"/>
    </location>
</feature>
<protein>
    <submittedName>
        <fullName evidence="8">ABC transporter permease</fullName>
    </submittedName>
</protein>
<proteinExistence type="predicted"/>
<dbReference type="PIRSF" id="PIRSF006648">
    <property type="entry name" value="DrrB"/>
    <property type="match status" value="1"/>
</dbReference>
<evidence type="ECO:0000256" key="4">
    <source>
        <dbReference type="ARBA" id="ARBA00023136"/>
    </source>
</evidence>
<gene>
    <name evidence="8" type="ORF">I4I82_19790</name>
</gene>
<feature type="transmembrane region" description="Helical" evidence="6">
    <location>
        <begin position="159"/>
        <end position="180"/>
    </location>
</feature>
<dbReference type="InterPro" id="IPR013525">
    <property type="entry name" value="ABC2_TM"/>
</dbReference>
<keyword evidence="2 6" id="KW-0812">Transmembrane</keyword>
<reference evidence="8 9" key="1">
    <citation type="submission" date="2020-11" db="EMBL/GenBank/DDBJ databases">
        <title>Pseudonocardia abyssalis sp. nov. and Pseudonocardia oceani sp. nov., description and phylogenomic analysis of two novel actinomycetes isolated from the deep Southern Ocean.</title>
        <authorList>
            <person name="Parra J."/>
        </authorList>
    </citation>
    <scope>NUCLEOTIDE SEQUENCE [LARGE SCALE GENOMIC DNA]</scope>
    <source>
        <strain evidence="9">KRD185</strain>
    </source>
</reference>
<evidence type="ECO:0000313" key="8">
    <source>
        <dbReference type="EMBL" id="MBW0129908.1"/>
    </source>
</evidence>
<keyword evidence="4 6" id="KW-0472">Membrane</keyword>
<dbReference type="RefSeq" id="WP_218592128.1">
    <property type="nucleotide sequence ID" value="NZ_JADQDE010000132.1"/>
</dbReference>
<accession>A0ABS6UCE0</accession>
<comment type="subcellular location">
    <subcellularLocation>
        <location evidence="1">Membrane</location>
        <topology evidence="1">Multi-pass membrane protein</topology>
    </subcellularLocation>
</comment>
<feature type="transmembrane region" description="Helical" evidence="6">
    <location>
        <begin position="20"/>
        <end position="39"/>
    </location>
</feature>
<keyword evidence="5" id="KW-0046">Antibiotic resistance</keyword>
<sequence>MNATYLRLEILRVLRVPQLLLFTVVLPLVLFLVFAGLFGDARFGGVSSTAYTMQGMAAYGSLGGALFSTASIALERRIGWNRQLRLTPLPPSHYVLVKGLTAWLVTLPGLVLVYSAGALVGVSLPWWRWLALAGTTWAALLPFVVLGIALGFTGSNESVQAVSTFVLLALSLLGGVWFPIEILPDWAQTVARALPSYWLNAVGRSVIGGPGTGWTGVTVLATWTAALGLFAAARYRSGARRA</sequence>
<dbReference type="PANTHER" id="PTHR43229:SF3">
    <property type="entry name" value="ABC-TYPE MULTIDRUG TRANSPORT SYSTEM, PERMEASE COMPONENT"/>
    <property type="match status" value="1"/>
</dbReference>
<feature type="domain" description="ABC-2 type transporter transmembrane" evidence="7">
    <location>
        <begin position="6"/>
        <end position="202"/>
    </location>
</feature>
<evidence type="ECO:0000256" key="3">
    <source>
        <dbReference type="ARBA" id="ARBA00022989"/>
    </source>
</evidence>
<dbReference type="Pfam" id="PF01061">
    <property type="entry name" value="ABC2_membrane"/>
    <property type="match status" value="1"/>
</dbReference>
<dbReference type="PANTHER" id="PTHR43229">
    <property type="entry name" value="NODULATION PROTEIN J"/>
    <property type="match status" value="1"/>
</dbReference>
<evidence type="ECO:0000256" key="5">
    <source>
        <dbReference type="ARBA" id="ARBA00023251"/>
    </source>
</evidence>
<feature type="transmembrane region" description="Helical" evidence="6">
    <location>
        <begin position="213"/>
        <end position="233"/>
    </location>
</feature>
<evidence type="ECO:0000256" key="1">
    <source>
        <dbReference type="ARBA" id="ARBA00004141"/>
    </source>
</evidence>
<dbReference type="EMBL" id="JADQDF010000001">
    <property type="protein sequence ID" value="MBW0129908.1"/>
    <property type="molecule type" value="Genomic_DNA"/>
</dbReference>
<evidence type="ECO:0000313" key="9">
    <source>
        <dbReference type="Proteomes" id="UP000694300"/>
    </source>
</evidence>
<organism evidence="8 9">
    <name type="scientific">Pseudonocardia oceani</name>
    <dbReference type="NCBI Taxonomy" id="2792013"/>
    <lineage>
        <taxon>Bacteria</taxon>
        <taxon>Bacillati</taxon>
        <taxon>Actinomycetota</taxon>
        <taxon>Actinomycetes</taxon>
        <taxon>Pseudonocardiales</taxon>
        <taxon>Pseudonocardiaceae</taxon>
        <taxon>Pseudonocardia</taxon>
    </lineage>
</organism>
<name>A0ABS6UCE0_9PSEU</name>
<feature type="transmembrane region" description="Helical" evidence="6">
    <location>
        <begin position="126"/>
        <end position="152"/>
    </location>
</feature>
<keyword evidence="3 6" id="KW-1133">Transmembrane helix</keyword>